<protein>
    <recommendedName>
        <fullName evidence="4">NADH dehydrogenase [ubiquinone] 1 beta subcomplex subunit 3</fullName>
    </recommendedName>
    <alternativeName>
        <fullName evidence="13">Complex I-B12</fullName>
    </alternativeName>
    <alternativeName>
        <fullName evidence="14">NADH-ubiquinone oxidoreductase B12 subunit</fullName>
    </alternativeName>
</protein>
<dbReference type="InterPro" id="IPR012576">
    <property type="entry name" value="NDUFB3"/>
</dbReference>
<dbReference type="GO" id="GO:0005743">
    <property type="term" value="C:mitochondrial inner membrane"/>
    <property type="evidence" value="ECO:0007669"/>
    <property type="project" value="UniProtKB-SubCell"/>
</dbReference>
<sequence length="108" mass="12362">MGGHGHGHGHGHGDPYVVPDYRIYKVEDAPELLQVQKALASQGLKDPWLRNEVWRFNQKEFGTPRSRCMAFISRGFKWGVAATVITVALETLWDRMNPKDDHHEHGHH</sequence>
<evidence type="ECO:0000256" key="5">
    <source>
        <dbReference type="ARBA" id="ARBA00022448"/>
    </source>
</evidence>
<evidence type="ECO:0000256" key="3">
    <source>
        <dbReference type="ARBA" id="ARBA00005667"/>
    </source>
</evidence>
<dbReference type="Pfam" id="PF08122">
    <property type="entry name" value="NDUF_B12"/>
    <property type="match status" value="1"/>
</dbReference>
<proteinExistence type="inferred from homology"/>
<dbReference type="PANTHER" id="PTHR15082:SF2">
    <property type="entry name" value="NADH DEHYDROGENASE [UBIQUINONE] 1 BETA SUBCOMPLEX SUBUNIT 3"/>
    <property type="match status" value="1"/>
</dbReference>
<evidence type="ECO:0000256" key="14">
    <source>
        <dbReference type="ARBA" id="ARBA00032688"/>
    </source>
</evidence>
<evidence type="ECO:0000256" key="11">
    <source>
        <dbReference type="ARBA" id="ARBA00023128"/>
    </source>
</evidence>
<evidence type="ECO:0000256" key="7">
    <source>
        <dbReference type="ARBA" id="ARBA00022692"/>
    </source>
</evidence>
<evidence type="ECO:0000256" key="1">
    <source>
        <dbReference type="ARBA" id="ARBA00003195"/>
    </source>
</evidence>
<keyword evidence="8" id="KW-0999">Mitochondrion inner membrane</keyword>
<comment type="function">
    <text evidence="1">Accessory subunit of the mitochondrial membrane respiratory chain NADH dehydrogenase (Complex I), that is believed not to be involved in catalysis. Complex I functions in the transfer of electrons from NADH to the respiratory chain. The immediate electron acceptor for the enzyme is believed to be ubiquinone.</text>
</comment>
<evidence type="ECO:0000256" key="6">
    <source>
        <dbReference type="ARBA" id="ARBA00022660"/>
    </source>
</evidence>
<dbReference type="GO" id="GO:0032981">
    <property type="term" value="P:mitochondrial respiratory chain complex I assembly"/>
    <property type="evidence" value="ECO:0007669"/>
    <property type="project" value="TreeGrafter"/>
</dbReference>
<evidence type="ECO:0000256" key="8">
    <source>
        <dbReference type="ARBA" id="ARBA00022792"/>
    </source>
</evidence>
<evidence type="ECO:0000256" key="12">
    <source>
        <dbReference type="ARBA" id="ARBA00023136"/>
    </source>
</evidence>
<keyword evidence="12" id="KW-0472">Membrane</keyword>
<dbReference type="AlphaFoldDB" id="A0A6M2DHG7"/>
<evidence type="ECO:0000256" key="4">
    <source>
        <dbReference type="ARBA" id="ARBA00018680"/>
    </source>
</evidence>
<dbReference type="GO" id="GO:0022900">
    <property type="term" value="P:electron transport chain"/>
    <property type="evidence" value="ECO:0007669"/>
    <property type="project" value="InterPro"/>
</dbReference>
<organism evidence="15">
    <name type="scientific">Xenopsylla cheopis</name>
    <name type="common">Oriental rat flea</name>
    <name type="synonym">Pulex cheopis</name>
    <dbReference type="NCBI Taxonomy" id="163159"/>
    <lineage>
        <taxon>Eukaryota</taxon>
        <taxon>Metazoa</taxon>
        <taxon>Ecdysozoa</taxon>
        <taxon>Arthropoda</taxon>
        <taxon>Hexapoda</taxon>
        <taxon>Insecta</taxon>
        <taxon>Pterygota</taxon>
        <taxon>Neoptera</taxon>
        <taxon>Endopterygota</taxon>
        <taxon>Siphonaptera</taxon>
        <taxon>Pulicidae</taxon>
        <taxon>Xenopsyllinae</taxon>
        <taxon>Xenopsylla</taxon>
    </lineage>
</organism>
<keyword evidence="11" id="KW-0496">Mitochondrion</keyword>
<keyword evidence="9" id="KW-0249">Electron transport</keyword>
<keyword evidence="5" id="KW-0813">Transport</keyword>
<name>A0A6M2DHG7_XENCH</name>
<keyword evidence="7" id="KW-0812">Transmembrane</keyword>
<dbReference type="EMBL" id="GIIL01000762">
    <property type="protein sequence ID" value="NOV44488.1"/>
    <property type="molecule type" value="Transcribed_RNA"/>
</dbReference>
<comment type="similarity">
    <text evidence="3">Belongs to the complex I NDUFB3 subunit family.</text>
</comment>
<evidence type="ECO:0000256" key="13">
    <source>
        <dbReference type="ARBA" id="ARBA00030217"/>
    </source>
</evidence>
<evidence type="ECO:0000313" key="15">
    <source>
        <dbReference type="EMBL" id="NOV44488.1"/>
    </source>
</evidence>
<comment type="subcellular location">
    <subcellularLocation>
        <location evidence="2">Mitochondrion inner membrane</location>
        <topology evidence="2">Single-pass membrane protein</topology>
        <orientation evidence="2">Matrix side</orientation>
    </subcellularLocation>
</comment>
<evidence type="ECO:0000256" key="2">
    <source>
        <dbReference type="ARBA" id="ARBA00004298"/>
    </source>
</evidence>
<dbReference type="PANTHER" id="PTHR15082">
    <property type="entry name" value="NADH-UBIQUINONE OXIDOREDUCTASE B12 SUBUNIT"/>
    <property type="match status" value="1"/>
</dbReference>
<evidence type="ECO:0000256" key="9">
    <source>
        <dbReference type="ARBA" id="ARBA00022982"/>
    </source>
</evidence>
<keyword evidence="6" id="KW-0679">Respiratory chain</keyword>
<keyword evidence="15" id="KW-0830">Ubiquinone</keyword>
<accession>A0A6M2DHG7</accession>
<keyword evidence="10" id="KW-1133">Transmembrane helix</keyword>
<evidence type="ECO:0000256" key="10">
    <source>
        <dbReference type="ARBA" id="ARBA00022989"/>
    </source>
</evidence>
<reference evidence="15" key="1">
    <citation type="submission" date="2020-03" db="EMBL/GenBank/DDBJ databases">
        <title>Transcriptomic Profiling of the Digestive Tract of the Rat Flea, Xenopsylla cheopis, Following Blood Feeding and Infection with Yersinia pestis.</title>
        <authorList>
            <person name="Bland D.M."/>
            <person name="Martens C.A."/>
            <person name="Virtaneva K."/>
            <person name="Kanakabandi K."/>
            <person name="Long D."/>
            <person name="Rosenke R."/>
            <person name="Saturday G.A."/>
            <person name="Hoyt F.H."/>
            <person name="Bruno D.P."/>
            <person name="Ribeiro J.M.C."/>
            <person name="Hinnebusch J."/>
        </authorList>
    </citation>
    <scope>NUCLEOTIDE SEQUENCE</scope>
</reference>